<proteinExistence type="predicted"/>
<dbReference type="SUPFAM" id="SSF56801">
    <property type="entry name" value="Acetyl-CoA synthetase-like"/>
    <property type="match status" value="1"/>
</dbReference>
<dbReference type="SUPFAM" id="SSF47336">
    <property type="entry name" value="ACP-like"/>
    <property type="match status" value="1"/>
</dbReference>
<dbReference type="OrthoDB" id="9778690at2"/>
<dbReference type="EMBL" id="QENQ01000001">
    <property type="protein sequence ID" value="PVX28386.1"/>
    <property type="molecule type" value="Genomic_DNA"/>
</dbReference>
<dbReference type="Gene3D" id="3.40.50.12780">
    <property type="entry name" value="N-terminal domain of ligase-like"/>
    <property type="match status" value="1"/>
</dbReference>
<dbReference type="Gene3D" id="3.30.559.10">
    <property type="entry name" value="Chloramphenicol acetyltransferase-like domain"/>
    <property type="match status" value="1"/>
</dbReference>
<name>A0A2U0SAK3_9SPHN</name>
<evidence type="ECO:0000313" key="6">
    <source>
        <dbReference type="Proteomes" id="UP000245890"/>
    </source>
</evidence>
<evidence type="ECO:0000313" key="5">
    <source>
        <dbReference type="EMBL" id="PVX28386.1"/>
    </source>
</evidence>
<evidence type="ECO:0000256" key="3">
    <source>
        <dbReference type="ARBA" id="ARBA00022553"/>
    </source>
</evidence>
<feature type="domain" description="Carrier" evidence="4">
    <location>
        <begin position="724"/>
        <end position="798"/>
    </location>
</feature>
<comment type="caution">
    <text evidence="5">The sequence shown here is derived from an EMBL/GenBank/DDBJ whole genome shotgun (WGS) entry which is preliminary data.</text>
</comment>
<dbReference type="Pfam" id="PF13193">
    <property type="entry name" value="AMP-binding_C"/>
    <property type="match status" value="1"/>
</dbReference>
<dbReference type="NCBIfam" id="TIGR01733">
    <property type="entry name" value="AA-adenyl-dom"/>
    <property type="match status" value="1"/>
</dbReference>
<dbReference type="AlphaFoldDB" id="A0A2U0SAK3"/>
<dbReference type="Pfam" id="PF00668">
    <property type="entry name" value="Condensation"/>
    <property type="match status" value="1"/>
</dbReference>
<evidence type="ECO:0000259" key="4">
    <source>
        <dbReference type="PROSITE" id="PS50075"/>
    </source>
</evidence>
<evidence type="ECO:0000256" key="1">
    <source>
        <dbReference type="ARBA" id="ARBA00001957"/>
    </source>
</evidence>
<comment type="cofactor">
    <cofactor evidence="1">
        <name>pantetheine 4'-phosphate</name>
        <dbReference type="ChEBI" id="CHEBI:47942"/>
    </cofactor>
</comment>
<dbReference type="GO" id="GO:0005737">
    <property type="term" value="C:cytoplasm"/>
    <property type="evidence" value="ECO:0007669"/>
    <property type="project" value="TreeGrafter"/>
</dbReference>
<dbReference type="Gene3D" id="3.30.559.30">
    <property type="entry name" value="Nonribosomal peptide synthetase, condensation domain"/>
    <property type="match status" value="2"/>
</dbReference>
<dbReference type="InterPro" id="IPR045851">
    <property type="entry name" value="AMP-bd_C_sf"/>
</dbReference>
<dbReference type="PANTHER" id="PTHR45527">
    <property type="entry name" value="NONRIBOSOMAL PEPTIDE SYNTHETASE"/>
    <property type="match status" value="1"/>
</dbReference>
<dbReference type="PROSITE" id="PS00455">
    <property type="entry name" value="AMP_BINDING"/>
    <property type="match status" value="1"/>
</dbReference>
<dbReference type="GO" id="GO:0031177">
    <property type="term" value="F:phosphopantetheine binding"/>
    <property type="evidence" value="ECO:0007669"/>
    <property type="project" value="TreeGrafter"/>
</dbReference>
<dbReference type="GO" id="GO:0043041">
    <property type="term" value="P:amino acid activation for nonribosomal peptide biosynthetic process"/>
    <property type="evidence" value="ECO:0007669"/>
    <property type="project" value="TreeGrafter"/>
</dbReference>
<sequence>MPSPGADLFLGAGRNPPGSWQLSLSAGSRQMLDRICGGDPLTEAVALQGALALLLHRYGAQTIELHTPPLLPQLDSGAGEGAIPFRYHVDETLTGREWLLQAQQIAATTYARPGIATAGHAAAQLRDERVHAPFPEDAGGSIRLTFGEGDGNRYRLDDPDGLLPPAFAARLGGHFDAILEGLAQLDAAIGAIALLDTAEEDRLRALEEGGPSCAAGETLVSLFRRWARTTPEAVALIAPQARAGDDAAMAGGTMRYDVLEREVARIAHHLVDRCGVTAGARVAVAATRSADTVLCFLGALAAGAAILPFDPAAPVALIAEMLEQAQATILLVSPESAELAVAFPHLRTRCPAVEAADWPDAPMPFAHAPGPDDVAALIFTSGSEGKPKAVLLPHSGLANTVADHVARLKVGAGDRCLQFMAPFFDGGLLDIFTPLAGGAALVCPSASTLADPKAFLAFLGETGVTLLTATPAYLSLLDAERLPCLRVVISAAERARAADFRRLAPRCSLFNGYGPTEASINTTLYAAPADFADETVPIGRPSAGKRVSIVDAQNRRLPQGVIGEIAISGTGLAQGYLNDAERTAQRFFIGPEGARTYRTGDLAAWDAHGQLHFIGRRDQQVKIGGRRVELGQIEWAMFEHPSVRDAAVLFDDGRLTAVFVTPGIAGPEAEAMLLAHLETLLPAHMLPADLLAVEKVARTSSGKVDTGALAALARARRTRRAAFRARTPTESALLEIWRAALQIDEIDEDADFFRLGGDSIRMIDAVHAARERGYDIEVADLIDHRTLRALAQALDSRTAGDVAAPAPVDLSLSAAERASLPPGFEHAFPVSGMQALMLRWYDEPDAAAGDVYHCVAHWQLRDTGVREAALVAAARALVRRHPILRTGFAVASPTGRPVQAELAETSFPLHVSDLTDLAEAAQQAAVERIFARARTERFAIEREPAPFARLHLILRSTDRFDVILAAHHAVMDGWSSVLLENDFARFYRDAKEGRLDADAVAAGGSYAEFVAVDLRARQSSSAAAFWRERWRALPESAVASPSAESIMPLFRTREARLDPELVTTLAVHAARQGCTPKAICLSAFLSALSQCLGAAPPIGVVANGRTAQLRDPLGSTGLFWNVVPFLAAGDAIAPAAVQAELEAMAPFEGHPLAAMLAAAGRERLFDLCFNFIQMHHAQTGFGGLEETGFAAVDRFHYGLTLFVDHAPAADPPHGGLRIEYRRDRWSDNAAERLLVGFVEALASIVEPVAAL</sequence>
<dbReference type="SUPFAM" id="SSF52777">
    <property type="entry name" value="CoA-dependent acyltransferases"/>
    <property type="match status" value="3"/>
</dbReference>
<keyword evidence="3" id="KW-0597">Phosphoprotein</keyword>
<dbReference type="InterPro" id="IPR042099">
    <property type="entry name" value="ANL_N_sf"/>
</dbReference>
<dbReference type="Gene3D" id="1.10.1200.10">
    <property type="entry name" value="ACP-like"/>
    <property type="match status" value="1"/>
</dbReference>
<dbReference type="Pfam" id="PF00550">
    <property type="entry name" value="PP-binding"/>
    <property type="match status" value="1"/>
</dbReference>
<dbReference type="InterPro" id="IPR006162">
    <property type="entry name" value="Ppantetheine_attach_site"/>
</dbReference>
<dbReference type="GO" id="GO:0003824">
    <property type="term" value="F:catalytic activity"/>
    <property type="evidence" value="ECO:0007669"/>
    <property type="project" value="InterPro"/>
</dbReference>
<dbReference type="GO" id="GO:0044550">
    <property type="term" value="P:secondary metabolite biosynthetic process"/>
    <property type="evidence" value="ECO:0007669"/>
    <property type="project" value="TreeGrafter"/>
</dbReference>
<organism evidence="5 6">
    <name type="scientific">Sphingomonas pokkalii</name>
    <dbReference type="NCBI Taxonomy" id="2175090"/>
    <lineage>
        <taxon>Bacteria</taxon>
        <taxon>Pseudomonadati</taxon>
        <taxon>Pseudomonadota</taxon>
        <taxon>Alphaproteobacteria</taxon>
        <taxon>Sphingomonadales</taxon>
        <taxon>Sphingomonadaceae</taxon>
        <taxon>Sphingomonas</taxon>
    </lineage>
</organism>
<dbReference type="InterPro" id="IPR009081">
    <property type="entry name" value="PP-bd_ACP"/>
</dbReference>
<dbReference type="Pfam" id="PF00501">
    <property type="entry name" value="AMP-binding"/>
    <property type="match status" value="1"/>
</dbReference>
<evidence type="ECO:0000256" key="2">
    <source>
        <dbReference type="ARBA" id="ARBA00022450"/>
    </source>
</evidence>
<dbReference type="RefSeq" id="WP_116467836.1">
    <property type="nucleotide sequence ID" value="NZ_QENQ01000001.1"/>
</dbReference>
<dbReference type="PROSITE" id="PS00012">
    <property type="entry name" value="PHOSPHOPANTETHEINE"/>
    <property type="match status" value="1"/>
</dbReference>
<dbReference type="InterPro" id="IPR023213">
    <property type="entry name" value="CAT-like_dom_sf"/>
</dbReference>
<dbReference type="InterPro" id="IPR036736">
    <property type="entry name" value="ACP-like_sf"/>
</dbReference>
<dbReference type="InterPro" id="IPR020845">
    <property type="entry name" value="AMP-binding_CS"/>
</dbReference>
<gene>
    <name evidence="5" type="ORF">DD559_02720</name>
</gene>
<dbReference type="PROSITE" id="PS50075">
    <property type="entry name" value="CARRIER"/>
    <property type="match status" value="1"/>
</dbReference>
<dbReference type="InterPro" id="IPR010071">
    <property type="entry name" value="AA_adenyl_dom"/>
</dbReference>
<reference evidence="5 6" key="1">
    <citation type="submission" date="2018-05" db="EMBL/GenBank/DDBJ databases">
        <title>Description of Sphingomonas pokkalii sp nov, isolated from the rhizosphere of saline tolerant pokkali rice and its draft genome analysis.</title>
        <authorList>
            <person name="Menon R."/>
            <person name="Kumari S."/>
            <person name="Rameshkumar N."/>
        </authorList>
    </citation>
    <scope>NUCLEOTIDE SEQUENCE [LARGE SCALE GENOMIC DNA]</scope>
    <source>
        <strain evidence="5 6">L3B27</strain>
    </source>
</reference>
<dbReference type="InterPro" id="IPR001242">
    <property type="entry name" value="Condensation_dom"/>
</dbReference>
<dbReference type="Proteomes" id="UP000245890">
    <property type="component" value="Unassembled WGS sequence"/>
</dbReference>
<dbReference type="CDD" id="cd05930">
    <property type="entry name" value="A_NRPS"/>
    <property type="match status" value="1"/>
</dbReference>
<dbReference type="Gene3D" id="3.30.300.30">
    <property type="match status" value="1"/>
</dbReference>
<dbReference type="InterPro" id="IPR025110">
    <property type="entry name" value="AMP-bd_C"/>
</dbReference>
<accession>A0A2U0SAK3</accession>
<dbReference type="PANTHER" id="PTHR45527:SF1">
    <property type="entry name" value="FATTY ACID SYNTHASE"/>
    <property type="match status" value="1"/>
</dbReference>
<protein>
    <recommendedName>
        <fullName evidence="4">Carrier domain-containing protein</fullName>
    </recommendedName>
</protein>
<keyword evidence="2" id="KW-0596">Phosphopantetheine</keyword>
<dbReference type="InterPro" id="IPR000873">
    <property type="entry name" value="AMP-dep_synth/lig_dom"/>
</dbReference>
<keyword evidence="6" id="KW-1185">Reference proteome</keyword>